<reference evidence="2 3" key="1">
    <citation type="journal article" date="2019" name="J. Hered.">
        <title>An Improved Genome Assembly for Drosophila navojoa, the Basal Species in the mojavensis Cluster.</title>
        <authorList>
            <person name="Vanderlinde T."/>
            <person name="Dupim E.G."/>
            <person name="Nazario-Yepiz N.O."/>
            <person name="Carvalho A.B."/>
        </authorList>
    </citation>
    <scope>NUCLEOTIDE SEQUENCE [LARGE SCALE GENOMIC DNA]</scope>
    <source>
        <strain evidence="2">Navoj_Jal97</strain>
        <tissue evidence="2">Whole organism</tissue>
    </source>
</reference>
<feature type="region of interest" description="Disordered" evidence="1">
    <location>
        <begin position="1"/>
        <end position="21"/>
    </location>
</feature>
<name>A0A484AQ93_DRONA</name>
<dbReference type="EMBL" id="LSRL02001817">
    <property type="protein sequence ID" value="TDG38843.1"/>
    <property type="molecule type" value="Genomic_DNA"/>
</dbReference>
<dbReference type="Proteomes" id="UP000295192">
    <property type="component" value="Unassembled WGS sequence"/>
</dbReference>
<feature type="non-terminal residue" evidence="2">
    <location>
        <position position="21"/>
    </location>
</feature>
<sequence length="21" mass="2335">MKPGVPEASCHEAARRQPKEL</sequence>
<proteinExistence type="predicted"/>
<evidence type="ECO:0000313" key="3">
    <source>
        <dbReference type="Proteomes" id="UP000295192"/>
    </source>
</evidence>
<dbReference type="AlphaFoldDB" id="A0A484AQ93"/>
<protein>
    <submittedName>
        <fullName evidence="2">Uncharacterized protein</fullName>
    </submittedName>
</protein>
<gene>
    <name evidence="2" type="ORF">AWZ03_014735</name>
</gene>
<feature type="compositionally biased region" description="Basic and acidic residues" evidence="1">
    <location>
        <begin position="9"/>
        <end position="21"/>
    </location>
</feature>
<evidence type="ECO:0000256" key="1">
    <source>
        <dbReference type="SAM" id="MobiDB-lite"/>
    </source>
</evidence>
<comment type="caution">
    <text evidence="2">The sequence shown here is derived from an EMBL/GenBank/DDBJ whole genome shotgun (WGS) entry which is preliminary data.</text>
</comment>
<organism evidence="2 3">
    <name type="scientific">Drosophila navojoa</name>
    <name type="common">Fruit fly</name>
    <dbReference type="NCBI Taxonomy" id="7232"/>
    <lineage>
        <taxon>Eukaryota</taxon>
        <taxon>Metazoa</taxon>
        <taxon>Ecdysozoa</taxon>
        <taxon>Arthropoda</taxon>
        <taxon>Hexapoda</taxon>
        <taxon>Insecta</taxon>
        <taxon>Pterygota</taxon>
        <taxon>Neoptera</taxon>
        <taxon>Endopterygota</taxon>
        <taxon>Diptera</taxon>
        <taxon>Brachycera</taxon>
        <taxon>Muscomorpha</taxon>
        <taxon>Ephydroidea</taxon>
        <taxon>Drosophilidae</taxon>
        <taxon>Drosophila</taxon>
    </lineage>
</organism>
<accession>A0A484AQ93</accession>
<evidence type="ECO:0000313" key="2">
    <source>
        <dbReference type="EMBL" id="TDG38843.1"/>
    </source>
</evidence>
<keyword evidence="3" id="KW-1185">Reference proteome</keyword>